<dbReference type="OrthoDB" id="1448913at2"/>
<accession>A0A5C6ZUM1</accession>
<keyword evidence="3" id="KW-1185">Reference proteome</keyword>
<protein>
    <recommendedName>
        <fullName evidence="4">Lipocalin family protein</fullName>
    </recommendedName>
</protein>
<dbReference type="Proteomes" id="UP000321367">
    <property type="component" value="Unassembled WGS sequence"/>
</dbReference>
<name>A0A5C6ZUM1_9FLAO</name>
<feature type="signal peptide" evidence="1">
    <location>
        <begin position="1"/>
        <end position="20"/>
    </location>
</feature>
<gene>
    <name evidence="2" type="ORF">ES724_06610</name>
</gene>
<evidence type="ECO:0000313" key="3">
    <source>
        <dbReference type="Proteomes" id="UP000321367"/>
    </source>
</evidence>
<evidence type="ECO:0000256" key="1">
    <source>
        <dbReference type="SAM" id="SignalP"/>
    </source>
</evidence>
<proteinExistence type="predicted"/>
<organism evidence="2 3">
    <name type="scientific">Gillisia hiemivivida</name>
    <dbReference type="NCBI Taxonomy" id="291190"/>
    <lineage>
        <taxon>Bacteria</taxon>
        <taxon>Pseudomonadati</taxon>
        <taxon>Bacteroidota</taxon>
        <taxon>Flavobacteriia</taxon>
        <taxon>Flavobacteriales</taxon>
        <taxon>Flavobacteriaceae</taxon>
        <taxon>Gillisia</taxon>
    </lineage>
</organism>
<sequence length="132" mass="15025">MKRILILVLSSVFLSACSNSDDNPKIDSELSGTWMLTNISCFCGFDPETNFNDFSLNFKNSENSVIVQNPREDYFYIANSGTYTYNLTDDTLKINGSDDFKYTVDGDILTLTRVDEPQIADDELDLTYKRIQ</sequence>
<evidence type="ECO:0008006" key="4">
    <source>
        <dbReference type="Google" id="ProtNLM"/>
    </source>
</evidence>
<dbReference type="AlphaFoldDB" id="A0A5C6ZUM1"/>
<evidence type="ECO:0000313" key="2">
    <source>
        <dbReference type="EMBL" id="TXD94314.1"/>
    </source>
</evidence>
<keyword evidence="1" id="KW-0732">Signal</keyword>
<reference evidence="2 3" key="1">
    <citation type="submission" date="2019-08" db="EMBL/GenBank/DDBJ databases">
        <title>Genome sequence of Gillisia hiemivivida IC154 (type strain).</title>
        <authorList>
            <person name="Bowman J.P."/>
        </authorList>
    </citation>
    <scope>NUCLEOTIDE SEQUENCE [LARGE SCALE GENOMIC DNA]</scope>
    <source>
        <strain evidence="2 3">IC154</strain>
    </source>
</reference>
<dbReference type="RefSeq" id="WP_146931220.1">
    <property type="nucleotide sequence ID" value="NZ_CBCSHZ010000007.1"/>
</dbReference>
<feature type="chain" id="PRO_5022867561" description="Lipocalin family protein" evidence="1">
    <location>
        <begin position="21"/>
        <end position="132"/>
    </location>
</feature>
<dbReference type="PROSITE" id="PS51257">
    <property type="entry name" value="PROKAR_LIPOPROTEIN"/>
    <property type="match status" value="1"/>
</dbReference>
<dbReference type="EMBL" id="VORY01000005">
    <property type="protein sequence ID" value="TXD94314.1"/>
    <property type="molecule type" value="Genomic_DNA"/>
</dbReference>
<comment type="caution">
    <text evidence="2">The sequence shown here is derived from an EMBL/GenBank/DDBJ whole genome shotgun (WGS) entry which is preliminary data.</text>
</comment>